<reference evidence="9 10" key="1">
    <citation type="submission" date="2022-05" db="EMBL/GenBank/DDBJ databases">
        <title>Genome Sequencing of Bee-Associated Microbes.</title>
        <authorList>
            <person name="Dunlap C."/>
        </authorList>
    </citation>
    <scope>NUCLEOTIDE SEQUENCE [LARGE SCALE GENOMIC DNA]</scope>
    <source>
        <strain evidence="9 10">NRRL B-14421</strain>
    </source>
</reference>
<dbReference type="Proteomes" id="UP001527099">
    <property type="component" value="Unassembled WGS sequence"/>
</dbReference>
<evidence type="ECO:0000256" key="2">
    <source>
        <dbReference type="ARBA" id="ARBA00022512"/>
    </source>
</evidence>
<keyword evidence="7" id="KW-0812">Transmembrane</keyword>
<keyword evidence="2" id="KW-0134">Cell wall</keyword>
<sequence length="95" mass="9949">TPTPTPTPTPEPTPTPTPTATPTPTPTPLPSVTPTPSTGPDIPIDTDNDVPLGGIPPITKPETLPKTGESSHLYVEIAGITLILLGLILRRRFTR</sequence>
<dbReference type="InterPro" id="IPR019931">
    <property type="entry name" value="LPXTG_anchor"/>
</dbReference>
<keyword evidence="3" id="KW-0964">Secreted</keyword>
<protein>
    <submittedName>
        <fullName evidence="9">LPXTG cell wall anchor domain-containing protein</fullName>
    </submittedName>
</protein>
<evidence type="ECO:0000256" key="1">
    <source>
        <dbReference type="ARBA" id="ARBA00004168"/>
    </source>
</evidence>
<keyword evidence="7" id="KW-0472">Membrane</keyword>
<gene>
    <name evidence="9" type="ORF">M5X19_32825</name>
</gene>
<keyword evidence="4" id="KW-0732">Signal</keyword>
<dbReference type="NCBIfam" id="TIGR01167">
    <property type="entry name" value="LPXTG_anchor"/>
    <property type="match status" value="1"/>
</dbReference>
<keyword evidence="5" id="KW-0572">Peptidoglycan-anchor</keyword>
<name>A0ABT4GN12_9BACL</name>
<evidence type="ECO:0000256" key="3">
    <source>
        <dbReference type="ARBA" id="ARBA00022525"/>
    </source>
</evidence>
<comment type="caution">
    <text evidence="9">The sequence shown here is derived from an EMBL/GenBank/DDBJ whole genome shotgun (WGS) entry which is preliminary data.</text>
</comment>
<feature type="non-terminal residue" evidence="9">
    <location>
        <position position="1"/>
    </location>
</feature>
<evidence type="ECO:0000256" key="6">
    <source>
        <dbReference type="SAM" id="MobiDB-lite"/>
    </source>
</evidence>
<proteinExistence type="predicted"/>
<evidence type="ECO:0000313" key="10">
    <source>
        <dbReference type="Proteomes" id="UP001527099"/>
    </source>
</evidence>
<evidence type="ECO:0000256" key="5">
    <source>
        <dbReference type="ARBA" id="ARBA00023088"/>
    </source>
</evidence>
<feature type="compositionally biased region" description="Pro residues" evidence="6">
    <location>
        <begin position="1"/>
        <end position="33"/>
    </location>
</feature>
<keyword evidence="10" id="KW-1185">Reference proteome</keyword>
<evidence type="ECO:0000313" key="9">
    <source>
        <dbReference type="EMBL" id="MCY9697604.1"/>
    </source>
</evidence>
<dbReference type="EMBL" id="JAMDMX010000152">
    <property type="protein sequence ID" value="MCY9697604.1"/>
    <property type="molecule type" value="Genomic_DNA"/>
</dbReference>
<dbReference type="RefSeq" id="WP_268618268.1">
    <property type="nucleotide sequence ID" value="NZ_JAMDMX010000152.1"/>
</dbReference>
<feature type="transmembrane region" description="Helical" evidence="7">
    <location>
        <begin position="71"/>
        <end position="89"/>
    </location>
</feature>
<feature type="domain" description="Gram-positive cocci surface proteins LPxTG" evidence="8">
    <location>
        <begin position="64"/>
        <end position="95"/>
    </location>
</feature>
<evidence type="ECO:0000256" key="7">
    <source>
        <dbReference type="SAM" id="Phobius"/>
    </source>
</evidence>
<keyword evidence="7" id="KW-1133">Transmembrane helix</keyword>
<accession>A0ABT4GN12</accession>
<evidence type="ECO:0000256" key="4">
    <source>
        <dbReference type="ARBA" id="ARBA00022729"/>
    </source>
</evidence>
<organism evidence="9 10">
    <name type="scientific">Paenibacillus alginolyticus</name>
    <dbReference type="NCBI Taxonomy" id="59839"/>
    <lineage>
        <taxon>Bacteria</taxon>
        <taxon>Bacillati</taxon>
        <taxon>Bacillota</taxon>
        <taxon>Bacilli</taxon>
        <taxon>Bacillales</taxon>
        <taxon>Paenibacillaceae</taxon>
        <taxon>Paenibacillus</taxon>
    </lineage>
</organism>
<dbReference type="PROSITE" id="PS50847">
    <property type="entry name" value="GRAM_POS_ANCHORING"/>
    <property type="match status" value="1"/>
</dbReference>
<evidence type="ECO:0000259" key="8">
    <source>
        <dbReference type="PROSITE" id="PS50847"/>
    </source>
</evidence>
<comment type="subcellular location">
    <subcellularLocation>
        <location evidence="1">Secreted</location>
        <location evidence="1">Cell wall</location>
        <topology evidence="1">Peptidoglycan-anchor</topology>
    </subcellularLocation>
</comment>
<dbReference type="Pfam" id="PF00746">
    <property type="entry name" value="Gram_pos_anchor"/>
    <property type="match status" value="1"/>
</dbReference>
<feature type="region of interest" description="Disordered" evidence="6">
    <location>
        <begin position="1"/>
        <end position="67"/>
    </location>
</feature>